<keyword evidence="5" id="KW-0472">Membrane</keyword>
<evidence type="ECO:0000256" key="3">
    <source>
        <dbReference type="ARBA" id="ARBA00022692"/>
    </source>
</evidence>
<dbReference type="GO" id="GO:0016020">
    <property type="term" value="C:membrane"/>
    <property type="evidence" value="ECO:0007669"/>
    <property type="project" value="UniProtKB-SubCell"/>
</dbReference>
<dbReference type="PANTHER" id="PTHR10671">
    <property type="entry name" value="EPITHELIAL MEMBRANE PROTEIN-RELATED"/>
    <property type="match status" value="1"/>
</dbReference>
<comment type="subcellular location">
    <subcellularLocation>
        <location evidence="1">Membrane</location>
        <topology evidence="1">Multi-pass membrane protein</topology>
    </subcellularLocation>
</comment>
<dbReference type="Proteomes" id="UP000694723">
    <property type="component" value="Unplaced"/>
</dbReference>
<dbReference type="Ensembl" id="ENSSSCT00060076649.1">
    <property type="protein sequence ID" value="ENSSSCP00060033125.1"/>
    <property type="gene ID" value="ENSSSCG00060056142.1"/>
</dbReference>
<evidence type="ECO:0000256" key="5">
    <source>
        <dbReference type="ARBA" id="ARBA00023136"/>
    </source>
</evidence>
<dbReference type="Pfam" id="PF07803">
    <property type="entry name" value="GSG-1"/>
    <property type="match status" value="1"/>
</dbReference>
<sequence>MAKMELPKGFSGQRTCLSAVLNVLSLSLSTTSLLSNYWFVGTQKVPKPVCGKGLAARCFDLPVPLDGSSSNASAQEVVQYSWETGDDRFTFHAFWSGMWLSCEEIVEEPGERCRSFLELTPPTERGLLGMVGHMMYSQVFQATANLGPEDWRPHAWNYGWAFYTAWVSFTCCMASAVTTFNTYTRLVLEFKCKHSKSFKGTPSCLPHHHQCFLQQLACTAPPGGPLISYPQYHHQPIRSVSEGVDFYSELQDKGFQQGTGQGPTAEAARSSVEEEEC</sequence>
<evidence type="ECO:0000313" key="7">
    <source>
        <dbReference type="Proteomes" id="UP000694723"/>
    </source>
</evidence>
<name>A0A8D0IYU7_PIG</name>
<accession>A0A8D0IYU7</accession>
<evidence type="ECO:0000256" key="4">
    <source>
        <dbReference type="ARBA" id="ARBA00022989"/>
    </source>
</evidence>
<keyword evidence="3" id="KW-0812">Transmembrane</keyword>
<dbReference type="PANTHER" id="PTHR10671:SF43">
    <property type="entry name" value="GERM CELL-SPECIFIC GENE 1 PROTEIN"/>
    <property type="match status" value="1"/>
</dbReference>
<reference evidence="6" key="1">
    <citation type="submission" date="2025-08" db="UniProtKB">
        <authorList>
            <consortium name="Ensembl"/>
        </authorList>
    </citation>
    <scope>IDENTIFICATION</scope>
</reference>
<dbReference type="Gene3D" id="1.20.140.150">
    <property type="match status" value="1"/>
</dbReference>
<comment type="similarity">
    <text evidence="2">Belongs to the GSG1 family.</text>
</comment>
<proteinExistence type="inferred from homology"/>
<dbReference type="AlphaFoldDB" id="A0A8D0IYU7"/>
<dbReference type="InterPro" id="IPR050579">
    <property type="entry name" value="PMP-22/EMP/MP20-like"/>
</dbReference>
<keyword evidence="4" id="KW-1133">Transmembrane helix</keyword>
<protein>
    <submittedName>
        <fullName evidence="6">Uncharacterized protein</fullName>
    </submittedName>
</protein>
<dbReference type="InterPro" id="IPR012478">
    <property type="entry name" value="GSG-1"/>
</dbReference>
<evidence type="ECO:0000313" key="6">
    <source>
        <dbReference type="Ensembl" id="ENSSSCP00060033125.1"/>
    </source>
</evidence>
<organism evidence="6 7">
    <name type="scientific">Sus scrofa</name>
    <name type="common">Pig</name>
    <dbReference type="NCBI Taxonomy" id="9823"/>
    <lineage>
        <taxon>Eukaryota</taxon>
        <taxon>Metazoa</taxon>
        <taxon>Chordata</taxon>
        <taxon>Craniata</taxon>
        <taxon>Vertebrata</taxon>
        <taxon>Euteleostomi</taxon>
        <taxon>Mammalia</taxon>
        <taxon>Eutheria</taxon>
        <taxon>Laurasiatheria</taxon>
        <taxon>Artiodactyla</taxon>
        <taxon>Suina</taxon>
        <taxon>Suidae</taxon>
        <taxon>Sus</taxon>
    </lineage>
</organism>
<evidence type="ECO:0000256" key="2">
    <source>
        <dbReference type="ARBA" id="ARBA00007425"/>
    </source>
</evidence>
<evidence type="ECO:0000256" key="1">
    <source>
        <dbReference type="ARBA" id="ARBA00004141"/>
    </source>
</evidence>